<organism evidence="2 3">
    <name type="scientific">Diversispora epigaea</name>
    <dbReference type="NCBI Taxonomy" id="1348612"/>
    <lineage>
        <taxon>Eukaryota</taxon>
        <taxon>Fungi</taxon>
        <taxon>Fungi incertae sedis</taxon>
        <taxon>Mucoromycota</taxon>
        <taxon>Glomeromycotina</taxon>
        <taxon>Glomeromycetes</taxon>
        <taxon>Diversisporales</taxon>
        <taxon>Diversisporaceae</taxon>
        <taxon>Diversispora</taxon>
    </lineage>
</organism>
<dbReference type="Gene3D" id="3.60.130.30">
    <property type="match status" value="1"/>
</dbReference>
<comment type="caution">
    <text evidence="2">The sequence shown here is derived from an EMBL/GenBank/DDBJ whole genome shotgun (WGS) entry which is preliminary data.</text>
</comment>
<dbReference type="Proteomes" id="UP000266861">
    <property type="component" value="Unassembled WGS sequence"/>
</dbReference>
<feature type="region of interest" description="Disordered" evidence="1">
    <location>
        <begin position="132"/>
        <end position="162"/>
    </location>
</feature>
<dbReference type="EMBL" id="PQFF01000260">
    <property type="protein sequence ID" value="RHZ69316.1"/>
    <property type="molecule type" value="Genomic_DNA"/>
</dbReference>
<gene>
    <name evidence="2" type="ORF">Glove_284g144</name>
</gene>
<evidence type="ECO:0008006" key="4">
    <source>
        <dbReference type="Google" id="ProtNLM"/>
    </source>
</evidence>
<keyword evidence="3" id="KW-1185">Reference proteome</keyword>
<protein>
    <recommendedName>
        <fullName evidence="4">Prolyl 4-hydroxylase alpha subunit Fe(2+) 2OG dioxygenase domain-containing protein</fullName>
    </recommendedName>
</protein>
<dbReference type="OrthoDB" id="2447340at2759"/>
<sequence>MEHLVPLSTYVNKFIQDNYENMYLKLRNLSWGPFAPKPFGIFPMIAINFNALSNYHWDKLDAPNCLCCLVPLGNFQGGELYFPQLHTLIPLQPGQVVAFSSHYLLHEEDNLNNMEIDNAELNLELKTNRGLNSKTPTFTKPRKFQTKDDGDDYNNIDQRRAS</sequence>
<name>A0A397I6A6_9GLOM</name>
<reference evidence="2 3" key="1">
    <citation type="submission" date="2018-08" db="EMBL/GenBank/DDBJ databases">
        <title>Genome and evolution of the arbuscular mycorrhizal fungus Diversispora epigaea (formerly Glomus versiforme) and its bacterial endosymbionts.</title>
        <authorList>
            <person name="Sun X."/>
            <person name="Fei Z."/>
            <person name="Harrison M."/>
        </authorList>
    </citation>
    <scope>NUCLEOTIDE SEQUENCE [LARGE SCALE GENOMIC DNA]</scope>
    <source>
        <strain evidence="2 3">IT104</strain>
    </source>
</reference>
<evidence type="ECO:0000256" key="1">
    <source>
        <dbReference type="SAM" id="MobiDB-lite"/>
    </source>
</evidence>
<evidence type="ECO:0000313" key="2">
    <source>
        <dbReference type="EMBL" id="RHZ69316.1"/>
    </source>
</evidence>
<proteinExistence type="predicted"/>
<evidence type="ECO:0000313" key="3">
    <source>
        <dbReference type="Proteomes" id="UP000266861"/>
    </source>
</evidence>
<dbReference type="AlphaFoldDB" id="A0A397I6A6"/>
<accession>A0A397I6A6</accession>